<dbReference type="RefSeq" id="XP_015601798.1">
    <property type="nucleotide sequence ID" value="XM_015746312.2"/>
</dbReference>
<dbReference type="Proteomes" id="UP000694920">
    <property type="component" value="Unplaced"/>
</dbReference>
<dbReference type="AlphaFoldDB" id="A0AAJ7C4J7"/>
<accession>A0AAJ7C4J7</accession>
<name>A0AAJ7C4J7_CEPCN</name>
<feature type="chain" id="PRO_5042598299" evidence="1">
    <location>
        <begin position="22"/>
        <end position="76"/>
    </location>
</feature>
<gene>
    <name evidence="3" type="primary">LOC107270888</name>
</gene>
<dbReference type="GeneID" id="107270888"/>
<evidence type="ECO:0000256" key="1">
    <source>
        <dbReference type="SAM" id="SignalP"/>
    </source>
</evidence>
<evidence type="ECO:0000313" key="2">
    <source>
        <dbReference type="Proteomes" id="UP000694920"/>
    </source>
</evidence>
<sequence>MGCKKLLSILIVASIVAIAMARPGGYGYRLGYSYPITYSSYSYPNYGYGHGLYSNLYSYPSYGYGHGFGLGYGGYL</sequence>
<organism evidence="2 3">
    <name type="scientific">Cephus cinctus</name>
    <name type="common">Wheat stem sawfly</name>
    <dbReference type="NCBI Taxonomy" id="211228"/>
    <lineage>
        <taxon>Eukaryota</taxon>
        <taxon>Metazoa</taxon>
        <taxon>Ecdysozoa</taxon>
        <taxon>Arthropoda</taxon>
        <taxon>Hexapoda</taxon>
        <taxon>Insecta</taxon>
        <taxon>Pterygota</taxon>
        <taxon>Neoptera</taxon>
        <taxon>Endopterygota</taxon>
        <taxon>Hymenoptera</taxon>
        <taxon>Cephoidea</taxon>
        <taxon>Cephidae</taxon>
        <taxon>Cephus</taxon>
    </lineage>
</organism>
<reference evidence="3" key="1">
    <citation type="submission" date="2025-08" db="UniProtKB">
        <authorList>
            <consortium name="RefSeq"/>
        </authorList>
    </citation>
    <scope>IDENTIFICATION</scope>
</reference>
<dbReference type="KEGG" id="ccin:107270888"/>
<feature type="signal peptide" evidence="1">
    <location>
        <begin position="1"/>
        <end position="21"/>
    </location>
</feature>
<proteinExistence type="predicted"/>
<protein>
    <submittedName>
        <fullName evidence="3">Shematrin-like protein 1</fullName>
    </submittedName>
</protein>
<keyword evidence="1" id="KW-0732">Signal</keyword>
<keyword evidence="2" id="KW-1185">Reference proteome</keyword>
<evidence type="ECO:0000313" key="3">
    <source>
        <dbReference type="RefSeq" id="XP_015601798.1"/>
    </source>
</evidence>